<reference evidence="1 2" key="1">
    <citation type="submission" date="2015-03" db="EMBL/GenBank/DDBJ databases">
        <authorList>
            <person name="Xie B.-B."/>
            <person name="Rong J.-C."/>
            <person name="Qin Q.-L."/>
            <person name="Zhang Y.-Z."/>
        </authorList>
    </citation>
    <scope>NUCLEOTIDE SEQUENCE [LARGE SCALE GENOMIC DNA]</scope>
    <source>
        <strain evidence="1 2">KMM 661</strain>
    </source>
</reference>
<dbReference type="GeneID" id="300941731"/>
<sequence>MSSNTENKTCNCFAETLERVKNHLTDQGKIPAGAIDSDFRWQGQAYILSGGEYAPVNPKIEVKYRSPKKHGGHARNMSKIDMTIMATHCCYCGREYQRKNA</sequence>
<organism evidence="1 2">
    <name type="scientific">Pseudoalteromonas nigrifaciens</name>
    <dbReference type="NCBI Taxonomy" id="28109"/>
    <lineage>
        <taxon>Bacteria</taxon>
        <taxon>Pseudomonadati</taxon>
        <taxon>Pseudomonadota</taxon>
        <taxon>Gammaproteobacteria</taxon>
        <taxon>Alteromonadales</taxon>
        <taxon>Pseudoalteromonadaceae</taxon>
        <taxon>Pseudoalteromonas</taxon>
    </lineage>
</organism>
<accession>A0AAC9UJU0</accession>
<keyword evidence="2" id="KW-1185">Reference proteome</keyword>
<dbReference type="EMBL" id="CP011036">
    <property type="protein sequence ID" value="ASM54082.1"/>
    <property type="molecule type" value="Genomic_DNA"/>
</dbReference>
<proteinExistence type="predicted"/>
<dbReference type="AlphaFoldDB" id="A0AAC9UJU0"/>
<dbReference type="KEGG" id="png:PNIG_a2016"/>
<gene>
    <name evidence="1" type="ORF">PNIG_a2016</name>
</gene>
<name>A0AAC9UJU0_9GAMM</name>
<dbReference type="Proteomes" id="UP000198329">
    <property type="component" value="Chromosome I"/>
</dbReference>
<evidence type="ECO:0000313" key="2">
    <source>
        <dbReference type="Proteomes" id="UP000198329"/>
    </source>
</evidence>
<protein>
    <submittedName>
        <fullName evidence="1">Uncharacterized protein</fullName>
    </submittedName>
</protein>
<dbReference type="RefSeq" id="WP_089368285.1">
    <property type="nucleotide sequence ID" value="NZ_BJXZ01000023.1"/>
</dbReference>
<evidence type="ECO:0000313" key="1">
    <source>
        <dbReference type="EMBL" id="ASM54082.1"/>
    </source>
</evidence>